<name>A0A1I4QH16_9BACI</name>
<evidence type="ECO:0000256" key="1">
    <source>
        <dbReference type="ARBA" id="ARBA00001602"/>
    </source>
</evidence>
<dbReference type="GO" id="GO:0008360">
    <property type="term" value="P:regulation of cell shape"/>
    <property type="evidence" value="ECO:0007669"/>
    <property type="project" value="UniProtKB-KW"/>
</dbReference>
<evidence type="ECO:0000256" key="7">
    <source>
        <dbReference type="ARBA" id="ARBA00070053"/>
    </source>
</evidence>
<evidence type="ECO:0000256" key="2">
    <source>
        <dbReference type="ARBA" id="ARBA00013090"/>
    </source>
</evidence>
<reference evidence="9 10" key="1">
    <citation type="submission" date="2016-10" db="EMBL/GenBank/DDBJ databases">
        <authorList>
            <person name="de Groot N.N."/>
        </authorList>
    </citation>
    <scope>NUCLEOTIDE SEQUENCE [LARGE SCALE GENOMIC DNA]</scope>
    <source>
        <strain evidence="9 10">CGMCC 1.6134</strain>
    </source>
</reference>
<dbReference type="PROSITE" id="PS00924">
    <property type="entry name" value="ASP_GLU_RACEMASE_2"/>
    <property type="match status" value="1"/>
</dbReference>
<dbReference type="UniPathway" id="UPA00219"/>
<dbReference type="GO" id="GO:0042802">
    <property type="term" value="F:identical protein binding"/>
    <property type="evidence" value="ECO:0007669"/>
    <property type="project" value="UniProtKB-ARBA"/>
</dbReference>
<dbReference type="EC" id="5.1.1.3" evidence="2 8"/>
<comment type="similarity">
    <text evidence="8">Belongs to the aspartate/glutamate racemases family.</text>
</comment>
<evidence type="ECO:0000256" key="6">
    <source>
        <dbReference type="ARBA" id="ARBA00023316"/>
    </source>
</evidence>
<feature type="binding site" evidence="8">
    <location>
        <begin position="184"/>
        <end position="185"/>
    </location>
    <ligand>
        <name>substrate</name>
    </ligand>
</feature>
<dbReference type="Pfam" id="PF01177">
    <property type="entry name" value="Asp_Glu_race"/>
    <property type="match status" value="1"/>
</dbReference>
<comment type="function">
    <text evidence="8">Provides the (R)-glutamate required for cell wall biosynthesis.</text>
</comment>
<feature type="active site" description="Proton donor/acceptor" evidence="8">
    <location>
        <position position="183"/>
    </location>
</feature>
<dbReference type="HAMAP" id="MF_00258">
    <property type="entry name" value="Glu_racemase"/>
    <property type="match status" value="1"/>
</dbReference>
<dbReference type="Gene3D" id="3.40.50.1860">
    <property type="match status" value="2"/>
</dbReference>
<evidence type="ECO:0000256" key="3">
    <source>
        <dbReference type="ARBA" id="ARBA00022960"/>
    </source>
</evidence>
<gene>
    <name evidence="8" type="primary">murI</name>
    <name evidence="9" type="ORF">SAMN04488054_14210</name>
</gene>
<dbReference type="InterPro" id="IPR001920">
    <property type="entry name" value="Asp/Glu_race"/>
</dbReference>
<feature type="binding site" evidence="8">
    <location>
        <begin position="41"/>
        <end position="42"/>
    </location>
    <ligand>
        <name>substrate</name>
    </ligand>
</feature>
<dbReference type="PANTHER" id="PTHR21198">
    <property type="entry name" value="GLUTAMATE RACEMASE"/>
    <property type="match status" value="1"/>
</dbReference>
<dbReference type="STRING" id="266892.SAMN04488054_14210"/>
<dbReference type="InterPro" id="IPR004391">
    <property type="entry name" value="Glu_race"/>
</dbReference>
<keyword evidence="5 8" id="KW-0413">Isomerase</keyword>
<sequence length="276" mass="30505">MNRPIGIIDSGVGGLTVAREVARQLPKEKMIYIGDTARCPYGPRPVHEVKQFTWEMIHYLQQENIKMLIIACNTAAAVVLEEVKEHLDIPVIGVVQPGAITALKLTKSDHVAVIGTEGTIASGAYPRALHAVNEGVHVQSLACPPFVPLVEQGICEGEEALSIVRRALRPLTGSFFDTMILGCTHYPLLAEVIQEVVGDEIRLISSGDETASEASTILNFHNMLHTDTSFPEHTFYTTGQVEHFRMIADRWLDDTASDVRSIRLEQTDRFHSKKVL</sequence>
<evidence type="ECO:0000256" key="5">
    <source>
        <dbReference type="ARBA" id="ARBA00023235"/>
    </source>
</evidence>
<dbReference type="GO" id="GO:0009252">
    <property type="term" value="P:peptidoglycan biosynthetic process"/>
    <property type="evidence" value="ECO:0007669"/>
    <property type="project" value="UniProtKB-UniRule"/>
</dbReference>
<organism evidence="9 10">
    <name type="scientific">Salibacterium qingdaonense</name>
    <dbReference type="NCBI Taxonomy" id="266892"/>
    <lineage>
        <taxon>Bacteria</taxon>
        <taxon>Bacillati</taxon>
        <taxon>Bacillota</taxon>
        <taxon>Bacilli</taxon>
        <taxon>Bacillales</taxon>
        <taxon>Bacillaceae</taxon>
    </lineage>
</organism>
<feature type="active site" description="Proton donor/acceptor" evidence="8">
    <location>
        <position position="72"/>
    </location>
</feature>
<feature type="binding site" evidence="8">
    <location>
        <begin position="73"/>
        <end position="74"/>
    </location>
    <ligand>
        <name>substrate</name>
    </ligand>
</feature>
<dbReference type="InterPro" id="IPR033134">
    <property type="entry name" value="Asp/Glu_racemase_AS_2"/>
</dbReference>
<dbReference type="InterPro" id="IPR015942">
    <property type="entry name" value="Asp/Glu/hydantoin_racemase"/>
</dbReference>
<keyword evidence="10" id="KW-1185">Reference proteome</keyword>
<comment type="pathway">
    <text evidence="8">Cell wall biogenesis; peptidoglycan biosynthesis.</text>
</comment>
<dbReference type="Proteomes" id="UP000199668">
    <property type="component" value="Unassembled WGS sequence"/>
</dbReference>
<protein>
    <recommendedName>
        <fullName evidence="7 8">Glutamate racemase</fullName>
        <ecNumber evidence="2 8">5.1.1.3</ecNumber>
    </recommendedName>
</protein>
<keyword evidence="3 8" id="KW-0133">Cell shape</keyword>
<evidence type="ECO:0000313" key="9">
    <source>
        <dbReference type="EMBL" id="SFM39056.1"/>
    </source>
</evidence>
<dbReference type="GO" id="GO:0008881">
    <property type="term" value="F:glutamate racemase activity"/>
    <property type="evidence" value="ECO:0007669"/>
    <property type="project" value="UniProtKB-UniRule"/>
</dbReference>
<proteinExistence type="inferred from homology"/>
<feature type="binding site" evidence="8">
    <location>
        <begin position="9"/>
        <end position="10"/>
    </location>
    <ligand>
        <name>substrate</name>
    </ligand>
</feature>
<dbReference type="NCBIfam" id="NF002035">
    <property type="entry name" value="PRK00865.1-3"/>
    <property type="match status" value="1"/>
</dbReference>
<dbReference type="RefSeq" id="WP_090928633.1">
    <property type="nucleotide sequence ID" value="NZ_FOTY01000042.1"/>
</dbReference>
<dbReference type="EMBL" id="FOTY01000042">
    <property type="protein sequence ID" value="SFM39056.1"/>
    <property type="molecule type" value="Genomic_DNA"/>
</dbReference>
<dbReference type="AlphaFoldDB" id="A0A1I4QH16"/>
<dbReference type="OrthoDB" id="9801055at2"/>
<keyword evidence="6 8" id="KW-0961">Cell wall biogenesis/degradation</keyword>
<dbReference type="FunFam" id="3.40.50.1860:FF:000002">
    <property type="entry name" value="Glutamate racemase"/>
    <property type="match status" value="1"/>
</dbReference>
<dbReference type="GO" id="GO:0071555">
    <property type="term" value="P:cell wall organization"/>
    <property type="evidence" value="ECO:0007669"/>
    <property type="project" value="UniProtKB-KW"/>
</dbReference>
<keyword evidence="4 8" id="KW-0573">Peptidoglycan synthesis</keyword>
<evidence type="ECO:0000256" key="4">
    <source>
        <dbReference type="ARBA" id="ARBA00022984"/>
    </source>
</evidence>
<dbReference type="PANTHER" id="PTHR21198:SF2">
    <property type="entry name" value="GLUTAMATE RACEMASE"/>
    <property type="match status" value="1"/>
</dbReference>
<dbReference type="NCBIfam" id="TIGR00067">
    <property type="entry name" value="glut_race"/>
    <property type="match status" value="1"/>
</dbReference>
<dbReference type="SUPFAM" id="SSF53681">
    <property type="entry name" value="Aspartate/glutamate racemase"/>
    <property type="match status" value="2"/>
</dbReference>
<accession>A0A1I4QH16</accession>
<evidence type="ECO:0000256" key="8">
    <source>
        <dbReference type="HAMAP-Rule" id="MF_00258"/>
    </source>
</evidence>
<evidence type="ECO:0000313" key="10">
    <source>
        <dbReference type="Proteomes" id="UP000199668"/>
    </source>
</evidence>
<comment type="catalytic activity">
    <reaction evidence="1 8">
        <text>L-glutamate = D-glutamate</text>
        <dbReference type="Rhea" id="RHEA:12813"/>
        <dbReference type="ChEBI" id="CHEBI:29985"/>
        <dbReference type="ChEBI" id="CHEBI:29986"/>
        <dbReference type="EC" id="5.1.1.3"/>
    </reaction>
</comment>